<proteinExistence type="predicted"/>
<dbReference type="Proteomes" id="UP001164743">
    <property type="component" value="Chromosome 11A"/>
</dbReference>
<sequence length="215" mass="24155">MASGSVNAAASSTAAPAEKREHWISPPTFDGMDEHLSGFTLPRFPGNLTPLLQTPNDADKNTLAEIYAKFEAGPELKPGNPYNQIIDYMHKQDVRVEYKGRLIDLKFKDIMESSRLTHAEIKDWLAVLSSALNVAGKLHDPTAPRMVAYLLYGLFDLKSRFEKHKKLHEDLLRHIDAVILNAQKIRDNSKFHPAVYLGWEHAILNPKKGFGELGL</sequence>
<evidence type="ECO:0000313" key="2">
    <source>
        <dbReference type="EMBL" id="WAQ89767.1"/>
    </source>
</evidence>
<dbReference type="RefSeq" id="XP_053025322.1">
    <property type="nucleotide sequence ID" value="XM_053161368.1"/>
</dbReference>
<feature type="compositionally biased region" description="Low complexity" evidence="1">
    <location>
        <begin position="1"/>
        <end position="16"/>
    </location>
</feature>
<evidence type="ECO:0000313" key="3">
    <source>
        <dbReference type="Proteomes" id="UP001164743"/>
    </source>
</evidence>
<accession>A0ABY7CZB1</accession>
<protein>
    <submittedName>
        <fullName evidence="2">Uncharacterized protein</fullName>
    </submittedName>
</protein>
<evidence type="ECO:0000256" key="1">
    <source>
        <dbReference type="SAM" id="MobiDB-lite"/>
    </source>
</evidence>
<keyword evidence="3" id="KW-1185">Reference proteome</keyword>
<dbReference type="EMBL" id="CP110431">
    <property type="protein sequence ID" value="WAQ89767.1"/>
    <property type="molecule type" value="Genomic_DNA"/>
</dbReference>
<reference evidence="2" key="1">
    <citation type="submission" date="2022-10" db="EMBL/GenBank/DDBJ databases">
        <title>Puccinia triticina Genome sequencing and assembly.</title>
        <authorList>
            <person name="Li C."/>
        </authorList>
    </citation>
    <scope>NUCLEOTIDE SEQUENCE</scope>
    <source>
        <strain evidence="2">Pt15</strain>
    </source>
</reference>
<dbReference type="GeneID" id="77802263"/>
<feature type="region of interest" description="Disordered" evidence="1">
    <location>
        <begin position="1"/>
        <end position="27"/>
    </location>
</feature>
<gene>
    <name evidence="2" type="ORF">PtA15_11A458</name>
</gene>
<name>A0ABY7CZB1_9BASI</name>
<organism evidence="2 3">
    <name type="scientific">Puccinia triticina</name>
    <dbReference type="NCBI Taxonomy" id="208348"/>
    <lineage>
        <taxon>Eukaryota</taxon>
        <taxon>Fungi</taxon>
        <taxon>Dikarya</taxon>
        <taxon>Basidiomycota</taxon>
        <taxon>Pucciniomycotina</taxon>
        <taxon>Pucciniomycetes</taxon>
        <taxon>Pucciniales</taxon>
        <taxon>Pucciniaceae</taxon>
        <taxon>Puccinia</taxon>
    </lineage>
</organism>